<gene>
    <name evidence="1" type="ORF">EZS27_009196</name>
</gene>
<dbReference type="EMBL" id="SNRY01000287">
    <property type="protein sequence ID" value="KAA6343130.1"/>
    <property type="molecule type" value="Genomic_DNA"/>
</dbReference>
<proteinExistence type="predicted"/>
<protein>
    <submittedName>
        <fullName evidence="1">Uncharacterized protein</fullName>
    </submittedName>
</protein>
<dbReference type="AlphaFoldDB" id="A0A5J4SCQ6"/>
<name>A0A5J4SCQ6_9ZZZZ</name>
<sequence length="65" mass="7588">MYPRNSRLGMSQLKKMGVVLKKAQYFITCHELAIKTINEVKPENVRACLIPKSKKKKDDRQLKLE</sequence>
<comment type="caution">
    <text evidence="1">The sequence shown here is derived from an EMBL/GenBank/DDBJ whole genome shotgun (WGS) entry which is preliminary data.</text>
</comment>
<reference evidence="1" key="1">
    <citation type="submission" date="2019-03" db="EMBL/GenBank/DDBJ databases">
        <title>Single cell metagenomics reveals metabolic interactions within the superorganism composed of flagellate Streblomastix strix and complex community of Bacteroidetes bacteria on its surface.</title>
        <authorList>
            <person name="Treitli S.C."/>
            <person name="Kolisko M."/>
            <person name="Husnik F."/>
            <person name="Keeling P."/>
            <person name="Hampl V."/>
        </authorList>
    </citation>
    <scope>NUCLEOTIDE SEQUENCE</scope>
    <source>
        <strain evidence="1">STM</strain>
    </source>
</reference>
<accession>A0A5J4SCQ6</accession>
<organism evidence="1">
    <name type="scientific">termite gut metagenome</name>
    <dbReference type="NCBI Taxonomy" id="433724"/>
    <lineage>
        <taxon>unclassified sequences</taxon>
        <taxon>metagenomes</taxon>
        <taxon>organismal metagenomes</taxon>
    </lineage>
</organism>
<evidence type="ECO:0000313" key="1">
    <source>
        <dbReference type="EMBL" id="KAA6343130.1"/>
    </source>
</evidence>